<proteinExistence type="predicted"/>
<dbReference type="PANTHER" id="PTHR46068">
    <property type="entry name" value="PROTEIN CBG27172"/>
    <property type="match status" value="1"/>
</dbReference>
<dbReference type="Gene3D" id="3.30.420.10">
    <property type="entry name" value="Ribonuclease H-like superfamily/Ribonuclease H"/>
    <property type="match status" value="1"/>
</dbReference>
<reference evidence="2" key="1">
    <citation type="submission" date="2021-02" db="EMBL/GenBank/DDBJ databases">
        <authorList>
            <person name="Nowell W R."/>
        </authorList>
    </citation>
    <scope>NUCLEOTIDE SEQUENCE</scope>
</reference>
<evidence type="ECO:0000256" key="1">
    <source>
        <dbReference type="SAM" id="SignalP"/>
    </source>
</evidence>
<evidence type="ECO:0000313" key="3">
    <source>
        <dbReference type="Proteomes" id="UP000663856"/>
    </source>
</evidence>
<dbReference type="AlphaFoldDB" id="A0A816LU26"/>
<accession>A0A816LU26</accession>
<dbReference type="Proteomes" id="UP000663856">
    <property type="component" value="Unassembled WGS sequence"/>
</dbReference>
<dbReference type="InterPro" id="IPR036397">
    <property type="entry name" value="RNaseH_sf"/>
</dbReference>
<sequence>MSMQPTVQICSLAILFAFIFQVNGNSTILLKPIQITERRNYKNSINFQSYHIKQQQPRGYMIHGHSEEFVKLPGLTMTFQHIMPVLYKIRFEGTCFSTHSSQIWLYLRLMINDYLFYVDKFVPNAADRYRYFRGDTGNDGIDYVGGLYFYSTSPTVTTCGFSNIVSLNPGFHIIDIGARSGYLMYGAFPVQVIGGILSVEAIQFDTDANIGIPTLNVHKLTSSNAEKRRRRALRLYRQLANNRYKNFITTDESWFYLDGTEGKRKVCYIKKSDPDYDRMILQQDSSRPQGFMLWVGISSYGKTSLRFVKPGVKINSDYYINNILKPFLSRDVPRLFSNKKKNKLIFHHDSAPSHISKKTIAFLNASKINYVKPEEWMPKSPDAAPMDYSIWGYLKQQLNKQKIESLNVLKKKLLHEWTKMDQAYIDRVLAHWPKRVFLIHKAHGFHVEHRLKL</sequence>
<feature type="chain" id="PRO_5032557449" description="Transposase" evidence="1">
    <location>
        <begin position="25"/>
        <end position="453"/>
    </location>
</feature>
<dbReference type="PANTHER" id="PTHR46068:SF1">
    <property type="entry name" value="TRANSPOSASE IS30-LIKE HTH DOMAIN-CONTAINING PROTEIN"/>
    <property type="match status" value="1"/>
</dbReference>
<name>A0A816LU26_9BILA</name>
<protein>
    <recommendedName>
        <fullName evidence="4">Transposase</fullName>
    </recommendedName>
</protein>
<evidence type="ECO:0008006" key="4">
    <source>
        <dbReference type="Google" id="ProtNLM"/>
    </source>
</evidence>
<organism evidence="2 3">
    <name type="scientific">Rotaria magnacalcarata</name>
    <dbReference type="NCBI Taxonomy" id="392030"/>
    <lineage>
        <taxon>Eukaryota</taxon>
        <taxon>Metazoa</taxon>
        <taxon>Spiralia</taxon>
        <taxon>Gnathifera</taxon>
        <taxon>Rotifera</taxon>
        <taxon>Eurotatoria</taxon>
        <taxon>Bdelloidea</taxon>
        <taxon>Philodinida</taxon>
        <taxon>Philodinidae</taxon>
        <taxon>Rotaria</taxon>
    </lineage>
</organism>
<keyword evidence="1" id="KW-0732">Signal</keyword>
<feature type="signal peptide" evidence="1">
    <location>
        <begin position="1"/>
        <end position="24"/>
    </location>
</feature>
<evidence type="ECO:0000313" key="2">
    <source>
        <dbReference type="EMBL" id="CAF1960006.1"/>
    </source>
</evidence>
<dbReference type="GO" id="GO:0003676">
    <property type="term" value="F:nucleic acid binding"/>
    <property type="evidence" value="ECO:0007669"/>
    <property type="project" value="InterPro"/>
</dbReference>
<comment type="caution">
    <text evidence="2">The sequence shown here is derived from an EMBL/GenBank/DDBJ whole genome shotgun (WGS) entry which is preliminary data.</text>
</comment>
<dbReference type="EMBL" id="CAJNRF010000415">
    <property type="protein sequence ID" value="CAF1960006.1"/>
    <property type="molecule type" value="Genomic_DNA"/>
</dbReference>
<gene>
    <name evidence="2" type="ORF">WKI299_LOCUS2791</name>
</gene>